<keyword evidence="3" id="KW-1185">Reference proteome</keyword>
<dbReference type="EMBL" id="JAANBB010000334">
    <property type="protein sequence ID" value="KAF7543889.1"/>
    <property type="molecule type" value="Genomic_DNA"/>
</dbReference>
<accession>A0A9P5H621</accession>
<organism evidence="2 3">
    <name type="scientific">Cylindrodendrum hubeiense</name>
    <dbReference type="NCBI Taxonomy" id="595255"/>
    <lineage>
        <taxon>Eukaryota</taxon>
        <taxon>Fungi</taxon>
        <taxon>Dikarya</taxon>
        <taxon>Ascomycota</taxon>
        <taxon>Pezizomycotina</taxon>
        <taxon>Sordariomycetes</taxon>
        <taxon>Hypocreomycetidae</taxon>
        <taxon>Hypocreales</taxon>
        <taxon>Nectriaceae</taxon>
        <taxon>Cylindrodendrum</taxon>
    </lineage>
</organism>
<name>A0A9P5H621_9HYPO</name>
<feature type="compositionally biased region" description="Basic and acidic residues" evidence="1">
    <location>
        <begin position="41"/>
        <end position="52"/>
    </location>
</feature>
<sequence length="771" mass="85620">MNPCAATFTPGPSSPEPSIGDDNHHAEKHRRIPTCPRSWRRKENVRPVKPDALDPDNYDAMFPSLSTSNPHPIPLSGHSRQSSCMKNRKKRKAQKLSTENEEINNTTVVPSPEAAGSPVSDKPEHTTVRCTTVGKDDSEVLSPGLPGFVVHALPESPHATQKQCKGPEPLSLPPPCVPKSESMALVPVTHHMPPTPRPDHEMPVQPDSALVTYSTEPLPPQNDVLQQSLPLPQPQWYPNVITPAPVAPVPVYYYPQQYAPYPAVYVTMPPVAWQPAFTQPIQTWPVPPAQHLASWPQQLQDTSTPGPQLQIQSRASSRGASHRTKGSRASSQVKRRSMDYKQSQLTVNQPGIPRSASTAGYTTQVEVLKSKYRAKSSSPRRPPPKYQVIDNQGDQSCQSRITLKMTRVKAAGEHKEPNGTNDNEQVFRQHLQQKFEGEEAFKKTLGLETGQTSQCDQVRSIVSVKDLKTSQLESPIPKDQYYLHNTPPSVEYSPPIPLCGPPMNAPKAPASQRRVTQGSITLPQPPSVPSPAESGGWSQSKRWMSQETKERAAFQKMLINLHYMGADKSPFVPQSPAELTAFKLETAESEKLKLIQEMDKRLAKVNGKTLSTQKGKKVQSLVNLLGGKQLRDKLSPVFSAVHCFNKELPTEDEFRVDWPSLAELKEEGDKRASRYGRYFPLPRLNMIATRFSGEDRDQAYNPDGSIRWEKKAVKLGAREIIPVTADSEAYTITPVVELHQDELPVPLQLIIKHIDGSQGESQEEDKDQGDK</sequence>
<reference evidence="2" key="1">
    <citation type="submission" date="2020-03" db="EMBL/GenBank/DDBJ databases">
        <title>Draft Genome Sequence of Cylindrodendrum hubeiense.</title>
        <authorList>
            <person name="Buettner E."/>
            <person name="Kellner H."/>
        </authorList>
    </citation>
    <scope>NUCLEOTIDE SEQUENCE</scope>
    <source>
        <strain evidence="2">IHI 201604</strain>
    </source>
</reference>
<comment type="caution">
    <text evidence="2">The sequence shown here is derived from an EMBL/GenBank/DDBJ whole genome shotgun (WGS) entry which is preliminary data.</text>
</comment>
<proteinExistence type="predicted"/>
<feature type="region of interest" description="Disordered" evidence="1">
    <location>
        <begin position="1"/>
        <end position="88"/>
    </location>
</feature>
<gene>
    <name evidence="2" type="ORF">G7Z17_g10383</name>
</gene>
<dbReference type="AlphaFoldDB" id="A0A9P5H621"/>
<evidence type="ECO:0000256" key="1">
    <source>
        <dbReference type="SAM" id="MobiDB-lite"/>
    </source>
</evidence>
<feature type="region of interest" description="Disordered" evidence="1">
    <location>
        <begin position="504"/>
        <end position="539"/>
    </location>
</feature>
<feature type="region of interest" description="Disordered" evidence="1">
    <location>
        <begin position="292"/>
        <end position="391"/>
    </location>
</feature>
<dbReference type="OrthoDB" id="1703270at2759"/>
<protein>
    <submittedName>
        <fullName evidence="2">Uncharacterized protein</fullName>
    </submittedName>
</protein>
<feature type="compositionally biased region" description="Polar residues" evidence="1">
    <location>
        <begin position="295"/>
        <end position="319"/>
    </location>
</feature>
<dbReference type="Proteomes" id="UP000722485">
    <property type="component" value="Unassembled WGS sequence"/>
</dbReference>
<evidence type="ECO:0000313" key="2">
    <source>
        <dbReference type="EMBL" id="KAF7543889.1"/>
    </source>
</evidence>
<evidence type="ECO:0000313" key="3">
    <source>
        <dbReference type="Proteomes" id="UP000722485"/>
    </source>
</evidence>
<feature type="compositionally biased region" description="Polar residues" evidence="1">
    <location>
        <begin position="340"/>
        <end position="365"/>
    </location>
</feature>
<feature type="compositionally biased region" description="Polar residues" evidence="1">
    <location>
        <begin position="513"/>
        <end position="522"/>
    </location>
</feature>